<gene>
    <name evidence="8" type="ORF">AL072_23020</name>
</gene>
<dbReference type="PROSITE" id="PS51146">
    <property type="entry name" value="KAIC"/>
    <property type="match status" value="2"/>
</dbReference>
<evidence type="ECO:0000256" key="5">
    <source>
        <dbReference type="ARBA" id="ARBA00022777"/>
    </source>
</evidence>
<sequence length="486" mass="53021">MSEMVEQSMMERISTGIPGLDRVLQGGLPVGSVFIVQGSPGVGKTVMANQICFRHASGGGRSVYVTLLAESHDRLLKHLSPMEFYQSEHVPSSIYYVSCFDKLMRDGLPGVLEFLVSEAKSRKASLLVLDGLFVLEETARSACEFRKFINDLAMLANLLGCTVLLLTNSARQSSNPEYTMVDGWIELAARCKDTRSYRTLTVHKVRGSDFIAGQHMFTISKAGLTVLPRFESVLAGTSWSDAGTGRLGTGVDDLDRMLDGGLPCGSATLMLGPTGIGKTTLGLHFISQCTPSEPGLIFGFYENAARLKRRAQNYGIDLDGLMASGAVEMIWRPPTENLLDQLGYELLDRVRQRKVARLFVDGVDAFAHSVIFQERLPSFLTALTGTLRDEGVTTVYSMELPFLMGGEHHISLGSISAVAENIVLLRYVEQQSQMRRTLTLVKVRESGFDRSIREYSITDRGIRMGGTISGAAPASAAIDTASPNIL</sequence>
<dbReference type="KEGG" id="ati:AL072_23020"/>
<keyword evidence="3" id="KW-0808">Transferase</keyword>
<dbReference type="Proteomes" id="UP000069935">
    <property type="component" value="Chromosome 4"/>
</dbReference>
<dbReference type="AlphaFoldDB" id="A0AAC8W2J0"/>
<dbReference type="EMBL" id="CP012404">
    <property type="protein sequence ID" value="ALG73920.1"/>
    <property type="molecule type" value="Genomic_DNA"/>
</dbReference>
<evidence type="ECO:0000256" key="4">
    <source>
        <dbReference type="ARBA" id="ARBA00022737"/>
    </source>
</evidence>
<feature type="domain" description="KaiC" evidence="7">
    <location>
        <begin position="245"/>
        <end position="482"/>
    </location>
</feature>
<dbReference type="SUPFAM" id="SSF52540">
    <property type="entry name" value="P-loop containing nucleoside triphosphate hydrolases"/>
    <property type="match status" value="2"/>
</dbReference>
<keyword evidence="5" id="KW-0418">Kinase</keyword>
<evidence type="ECO:0000256" key="6">
    <source>
        <dbReference type="ARBA" id="ARBA00022801"/>
    </source>
</evidence>
<dbReference type="InterPro" id="IPR014774">
    <property type="entry name" value="KaiC-like_dom"/>
</dbReference>
<evidence type="ECO:0000256" key="3">
    <source>
        <dbReference type="ARBA" id="ARBA00022679"/>
    </source>
</evidence>
<keyword evidence="6" id="KW-0378">Hydrolase</keyword>
<dbReference type="GO" id="GO:0005524">
    <property type="term" value="F:ATP binding"/>
    <property type="evidence" value="ECO:0007669"/>
    <property type="project" value="InterPro"/>
</dbReference>
<dbReference type="Gene3D" id="3.40.50.300">
    <property type="entry name" value="P-loop containing nucleotide triphosphate hydrolases"/>
    <property type="match status" value="2"/>
</dbReference>
<accession>A0AAC8W2J0</accession>
<evidence type="ECO:0000256" key="1">
    <source>
        <dbReference type="ARBA" id="ARBA00012513"/>
    </source>
</evidence>
<reference evidence="8 9" key="2">
    <citation type="journal article" date="2016" name="Genome Announc.">
        <title>Complete Genome Sequence of a Strain of Azospirillum thiophilum Isolated from a Sulfide Spring.</title>
        <authorList>
            <person name="Fomenkov A."/>
            <person name="Vincze T."/>
            <person name="Grabovich M."/>
            <person name="Anton B.P."/>
            <person name="Dubinina G."/>
            <person name="Orlova M."/>
            <person name="Belousova E."/>
            <person name="Roberts R.J."/>
        </authorList>
    </citation>
    <scope>NUCLEOTIDE SEQUENCE [LARGE SCALE GENOMIC DNA]</scope>
    <source>
        <strain evidence="8 9">BV-S</strain>
    </source>
</reference>
<proteinExistence type="predicted"/>
<dbReference type="EC" id="2.7.11.1" evidence="1"/>
<dbReference type="PANTHER" id="PTHR42926:SF1">
    <property type="entry name" value="CIRCADIAN CLOCK OSCILLATOR PROTEIN KAIC 1"/>
    <property type="match status" value="1"/>
</dbReference>
<dbReference type="GO" id="GO:0004674">
    <property type="term" value="F:protein serine/threonine kinase activity"/>
    <property type="evidence" value="ECO:0007669"/>
    <property type="project" value="UniProtKB-EC"/>
</dbReference>
<dbReference type="InterPro" id="IPR010624">
    <property type="entry name" value="KaiC_dom"/>
</dbReference>
<reference evidence="9" key="1">
    <citation type="submission" date="2015-08" db="EMBL/GenBank/DDBJ databases">
        <title>Complete Genome Sequence of Azospirillum thiophilum BV-S.</title>
        <authorList>
            <person name="Fomenkov A."/>
            <person name="Vincze T."/>
            <person name="Grabovich M."/>
            <person name="Dubinina G."/>
            <person name="Orlova M."/>
            <person name="Belousova E."/>
            <person name="Roberts R.J."/>
        </authorList>
    </citation>
    <scope>NUCLEOTIDE SEQUENCE [LARGE SCALE GENOMIC DNA]</scope>
    <source>
        <strain evidence="9">BV-S</strain>
    </source>
</reference>
<keyword evidence="2" id="KW-0597">Phosphoprotein</keyword>
<dbReference type="InterPro" id="IPR027417">
    <property type="entry name" value="P-loop_NTPase"/>
</dbReference>
<feature type="domain" description="KaiC" evidence="7">
    <location>
        <begin position="11"/>
        <end position="240"/>
    </location>
</feature>
<organism evidence="8 9">
    <name type="scientific">Azospirillum thiophilum</name>
    <dbReference type="NCBI Taxonomy" id="528244"/>
    <lineage>
        <taxon>Bacteria</taxon>
        <taxon>Pseudomonadati</taxon>
        <taxon>Pseudomonadota</taxon>
        <taxon>Alphaproteobacteria</taxon>
        <taxon>Rhodospirillales</taxon>
        <taxon>Azospirillaceae</taxon>
        <taxon>Azospirillum</taxon>
    </lineage>
</organism>
<keyword evidence="4" id="KW-0677">Repeat</keyword>
<dbReference type="InterPro" id="IPR030665">
    <property type="entry name" value="KaiC"/>
</dbReference>
<dbReference type="PANTHER" id="PTHR42926">
    <property type="match status" value="1"/>
</dbReference>
<evidence type="ECO:0000256" key="2">
    <source>
        <dbReference type="ARBA" id="ARBA00022553"/>
    </source>
</evidence>
<protein>
    <recommendedName>
        <fullName evidence="1">non-specific serine/threonine protein kinase</fullName>
        <ecNumber evidence="1">2.7.11.1</ecNumber>
    </recommendedName>
</protein>
<dbReference type="Pfam" id="PF06745">
    <property type="entry name" value="ATPase"/>
    <property type="match status" value="2"/>
</dbReference>
<evidence type="ECO:0000313" key="8">
    <source>
        <dbReference type="EMBL" id="ALG73920.1"/>
    </source>
</evidence>
<evidence type="ECO:0000313" key="9">
    <source>
        <dbReference type="Proteomes" id="UP000069935"/>
    </source>
</evidence>
<dbReference type="PIRSF" id="PIRSF039117">
    <property type="entry name" value="KaiC"/>
    <property type="match status" value="1"/>
</dbReference>
<name>A0AAC8W2J0_9PROT</name>
<evidence type="ECO:0000259" key="7">
    <source>
        <dbReference type="PROSITE" id="PS51146"/>
    </source>
</evidence>
<dbReference type="GO" id="GO:0016787">
    <property type="term" value="F:hydrolase activity"/>
    <property type="evidence" value="ECO:0007669"/>
    <property type="project" value="UniProtKB-KW"/>
</dbReference>
<dbReference type="InterPro" id="IPR051347">
    <property type="entry name" value="Circadian_clock_KaiC-rel"/>
</dbReference>
<keyword evidence="9" id="KW-1185">Reference proteome</keyword>